<feature type="compositionally biased region" description="Pro residues" evidence="1">
    <location>
        <begin position="237"/>
        <end position="255"/>
    </location>
</feature>
<proteinExistence type="predicted"/>
<keyword evidence="3" id="KW-1185">Reference proteome</keyword>
<gene>
    <name evidence="2" type="ORF">GBAR_LOCUS1508</name>
</gene>
<reference evidence="2" key="1">
    <citation type="submission" date="2023-03" db="EMBL/GenBank/DDBJ databases">
        <authorList>
            <person name="Steffen K."/>
            <person name="Cardenas P."/>
        </authorList>
    </citation>
    <scope>NUCLEOTIDE SEQUENCE</scope>
</reference>
<name>A0AA35QWN8_GEOBA</name>
<protein>
    <submittedName>
        <fullName evidence="2">Uncharacterized protein</fullName>
    </submittedName>
</protein>
<feature type="compositionally biased region" description="Polar residues" evidence="1">
    <location>
        <begin position="324"/>
        <end position="333"/>
    </location>
</feature>
<feature type="compositionally biased region" description="Polar residues" evidence="1">
    <location>
        <begin position="150"/>
        <end position="159"/>
    </location>
</feature>
<feature type="region of interest" description="Disordered" evidence="1">
    <location>
        <begin position="303"/>
        <end position="333"/>
    </location>
</feature>
<accession>A0AA35QWN8</accession>
<evidence type="ECO:0000313" key="2">
    <source>
        <dbReference type="EMBL" id="CAI7994582.1"/>
    </source>
</evidence>
<dbReference type="EMBL" id="CASHTH010000221">
    <property type="protein sequence ID" value="CAI7994582.1"/>
    <property type="molecule type" value="Genomic_DNA"/>
</dbReference>
<evidence type="ECO:0000256" key="1">
    <source>
        <dbReference type="SAM" id="MobiDB-lite"/>
    </source>
</evidence>
<organism evidence="2 3">
    <name type="scientific">Geodia barretti</name>
    <name type="common">Barrett's horny sponge</name>
    <dbReference type="NCBI Taxonomy" id="519541"/>
    <lineage>
        <taxon>Eukaryota</taxon>
        <taxon>Metazoa</taxon>
        <taxon>Porifera</taxon>
        <taxon>Demospongiae</taxon>
        <taxon>Heteroscleromorpha</taxon>
        <taxon>Tetractinellida</taxon>
        <taxon>Astrophorina</taxon>
        <taxon>Geodiidae</taxon>
        <taxon>Geodia</taxon>
    </lineage>
</organism>
<dbReference type="Proteomes" id="UP001174909">
    <property type="component" value="Unassembled WGS sequence"/>
</dbReference>
<feature type="region of interest" description="Disordered" evidence="1">
    <location>
        <begin position="127"/>
        <end position="164"/>
    </location>
</feature>
<sequence length="410" mass="44626">MWKAQARGGSEWDVYNDVSTFLVNSSSDVVQGKRRRGIPSRRGRHGSGVCRTTSQLLPSMQRVRSSVQTRALSACHASCTNPIRCCRPLQSSSGVPGPVARDTTPDPTRLCSGASFTSELELQNVMSEPELDSGSEPSHVGPSPPMRIQITDSRPSSRLSTDEARIEHQKKVLTKLAFAGGLHPSPNSSPITHHTSIDITLPSPQLQFSEKWEHSKSLVSCPAHSSGKQHSCEESSPYPPRPPSSPRSPSPPPPYSRSIMEFPYLSSAVSSREPLESTSSLVHHAWSPVRSLPRPRPSLLSSARLMNRRETNSRSAFVPRLKQRATSAPVGSQRSVVGTTTTIVLKPKTSAKVYHSHPKHMSVYAANNAMRPSAKHHFNTGHPSYKAPATRLLGDLRTLHVGGASITFSN</sequence>
<dbReference type="AlphaFoldDB" id="A0AA35QWN8"/>
<comment type="caution">
    <text evidence="2">The sequence shown here is derived from an EMBL/GenBank/DDBJ whole genome shotgun (WGS) entry which is preliminary data.</text>
</comment>
<evidence type="ECO:0000313" key="3">
    <source>
        <dbReference type="Proteomes" id="UP001174909"/>
    </source>
</evidence>
<feature type="region of interest" description="Disordered" evidence="1">
    <location>
        <begin position="219"/>
        <end position="256"/>
    </location>
</feature>